<evidence type="ECO:0000313" key="1">
    <source>
        <dbReference type="EMBL" id="ORD96665.1"/>
    </source>
</evidence>
<dbReference type="AlphaFoldDB" id="A0A1X0QAD4"/>
<dbReference type="EMBL" id="LVKB01000069">
    <property type="protein sequence ID" value="ORD96665.1"/>
    <property type="molecule type" value="Genomic_DNA"/>
</dbReference>
<evidence type="ECO:0000313" key="2">
    <source>
        <dbReference type="Proteomes" id="UP000192356"/>
    </source>
</evidence>
<reference evidence="1 2" key="1">
    <citation type="journal article" date="2017" name="Environ. Microbiol.">
        <title>Decay of the glycolytic pathway and adaptation to intranuclear parasitism within Enterocytozoonidae microsporidia.</title>
        <authorList>
            <person name="Wiredu Boakye D."/>
            <person name="Jaroenlak P."/>
            <person name="Prachumwat A."/>
            <person name="Williams T.A."/>
            <person name="Bateman K.S."/>
            <person name="Itsathitphaisarn O."/>
            <person name="Sritunyalucksana K."/>
            <person name="Paszkiewicz K.H."/>
            <person name="Moore K.A."/>
            <person name="Stentiford G.D."/>
            <person name="Williams B.A."/>
        </authorList>
    </citation>
    <scope>NUCLEOTIDE SEQUENCE [LARGE SCALE GENOMIC DNA]</scope>
    <source>
        <strain evidence="1 2">GB1</strain>
    </source>
</reference>
<gene>
    <name evidence="1" type="ORF">HERIO_1399</name>
</gene>
<comment type="caution">
    <text evidence="1">The sequence shown here is derived from an EMBL/GenBank/DDBJ whole genome shotgun (WGS) entry which is preliminary data.</text>
</comment>
<dbReference type="Proteomes" id="UP000192356">
    <property type="component" value="Unassembled WGS sequence"/>
</dbReference>
<sequence>MIVYQKVDDVKINNKLLFKVESILFLDRIVTEVELLKIFKFKMFENKQSLIDLDLKCLIVYKDGLINDEVLSYKDLFNFVVVFDKSNGFLSYSNLGPQNYLF</sequence>
<dbReference type="VEuPathDB" id="MicrosporidiaDB:A0H76_2760"/>
<protein>
    <submittedName>
        <fullName evidence="1">Uncharacterized protein</fullName>
    </submittedName>
</protein>
<organism evidence="1 2">
    <name type="scientific">Hepatospora eriocheir</name>
    <dbReference type="NCBI Taxonomy" id="1081669"/>
    <lineage>
        <taxon>Eukaryota</taxon>
        <taxon>Fungi</taxon>
        <taxon>Fungi incertae sedis</taxon>
        <taxon>Microsporidia</taxon>
        <taxon>Hepatosporidae</taxon>
        <taxon>Hepatospora</taxon>
    </lineage>
</organism>
<name>A0A1X0QAD4_9MICR</name>
<dbReference type="VEuPathDB" id="MicrosporidiaDB:HERIO_1399"/>
<keyword evidence="2" id="KW-1185">Reference proteome</keyword>
<proteinExistence type="predicted"/>
<accession>A0A1X0QAD4</accession>